<proteinExistence type="inferred from homology"/>
<dbReference type="OrthoDB" id="9046662at2759"/>
<gene>
    <name evidence="11" type="ORF">QR98_0096740</name>
</gene>
<dbReference type="AlphaFoldDB" id="A0A132AJL2"/>
<name>A0A132AJL2_SARSC</name>
<evidence type="ECO:0000256" key="5">
    <source>
        <dbReference type="ARBA" id="ARBA00023040"/>
    </source>
</evidence>
<dbReference type="Proteomes" id="UP000616769">
    <property type="component" value="Unassembled WGS sequence"/>
</dbReference>
<keyword evidence="8 9" id="KW-0807">Transducer</keyword>
<evidence type="ECO:0000256" key="9">
    <source>
        <dbReference type="RuleBase" id="RU000688"/>
    </source>
</evidence>
<dbReference type="GO" id="GO:0004983">
    <property type="term" value="F:neuropeptide Y receptor activity"/>
    <property type="evidence" value="ECO:0007669"/>
    <property type="project" value="InterPro"/>
</dbReference>
<dbReference type="GO" id="GO:0042923">
    <property type="term" value="F:neuropeptide binding"/>
    <property type="evidence" value="ECO:0007669"/>
    <property type="project" value="TreeGrafter"/>
</dbReference>
<keyword evidence="7 9" id="KW-0675">Receptor</keyword>
<dbReference type="PROSITE" id="PS00237">
    <property type="entry name" value="G_PROTEIN_RECEP_F1_1"/>
    <property type="match status" value="1"/>
</dbReference>
<keyword evidence="3 9" id="KW-0812">Transmembrane</keyword>
<dbReference type="PRINTS" id="PR00237">
    <property type="entry name" value="GPCRRHODOPSN"/>
</dbReference>
<evidence type="ECO:0000256" key="4">
    <source>
        <dbReference type="ARBA" id="ARBA00022989"/>
    </source>
</evidence>
<evidence type="ECO:0000313" key="12">
    <source>
        <dbReference type="Proteomes" id="UP000616769"/>
    </source>
</evidence>
<evidence type="ECO:0000256" key="7">
    <source>
        <dbReference type="ARBA" id="ARBA00023170"/>
    </source>
</evidence>
<dbReference type="Pfam" id="PF00001">
    <property type="entry name" value="7tm_1"/>
    <property type="match status" value="1"/>
</dbReference>
<dbReference type="PANTHER" id="PTHR24235">
    <property type="entry name" value="NEUROPEPTIDE Y RECEPTOR"/>
    <property type="match status" value="1"/>
</dbReference>
<evidence type="ECO:0000256" key="6">
    <source>
        <dbReference type="ARBA" id="ARBA00023136"/>
    </source>
</evidence>
<keyword evidence="4" id="KW-1133">Transmembrane helix</keyword>
<keyword evidence="6" id="KW-0472">Membrane</keyword>
<dbReference type="PROSITE" id="PS50262">
    <property type="entry name" value="G_PROTEIN_RECEP_F1_2"/>
    <property type="match status" value="1"/>
</dbReference>
<evidence type="ECO:0000256" key="2">
    <source>
        <dbReference type="ARBA" id="ARBA00010663"/>
    </source>
</evidence>
<dbReference type="InterPro" id="IPR000276">
    <property type="entry name" value="GPCR_Rhodpsn"/>
</dbReference>
<evidence type="ECO:0000256" key="1">
    <source>
        <dbReference type="ARBA" id="ARBA00004141"/>
    </source>
</evidence>
<feature type="domain" description="G-protein coupled receptors family 1 profile" evidence="10">
    <location>
        <begin position="73"/>
        <end position="189"/>
    </location>
</feature>
<comment type="similarity">
    <text evidence="2 9">Belongs to the G-protein coupled receptor 1 family.</text>
</comment>
<evidence type="ECO:0000313" key="11">
    <source>
        <dbReference type="EMBL" id="KPM11107.1"/>
    </source>
</evidence>
<dbReference type="InterPro" id="IPR000611">
    <property type="entry name" value="NPY_rcpt"/>
</dbReference>
<evidence type="ECO:0000259" key="10">
    <source>
        <dbReference type="PROSITE" id="PS50262"/>
    </source>
</evidence>
<sequence length="533" mass="61358">MGTFFRDDFLQNQMIDPDPLIISTTENLIEDNLDLEIDDDRNDLDDGEIPMRLWLKIIFYIIYALICLLGIIGNVIVCYVVARKQSMHTVTNFFIANLALSDILLCLFAVPFTPLYLITFKSWIFGRALCHLVPFAQGVSVYISAFTLMSIAIDRYFVILYPFKSRMLMKVCLLIIVTIWISAVFLTFPYAHFMEFVERNSNELASDQNESIITNDTINSTTQTNQVFVNEFTSIRIDDRIDLDEDAEIDAEFVLDFDDDQIIYYCTEQWPHEELSKMFGITTSALQFEATQWKHQRALFLITHAIAMSSTCYNPFLYAWLNENFRKEFKEVLPCFALIKSNRSPQTVTIVNNFVEMREKNFQTSTNERNDMIVKKYLNVNDPIDDNKDQISTPTTFTAISDISVKSKQIPAINNDCNQNSIRKQSSYFESCELIKTNQEESNAMNEKNENEETNKLSIKIANNLATNEQKKSTKISTRNGINCMIVLNQSDFDSKNEIIDERKSKDGTEASDSDSIKLKGFRSVNQQVSSLL</sequence>
<comment type="subcellular location">
    <subcellularLocation>
        <location evidence="1">Membrane</location>
        <topology evidence="1">Multi-pass membrane protein</topology>
    </subcellularLocation>
</comment>
<reference evidence="11 12" key="1">
    <citation type="journal article" date="2015" name="Parasit. Vectors">
        <title>Draft genome of the scabies mite.</title>
        <authorList>
            <person name="Rider S.D.Jr."/>
            <person name="Morgan M.S."/>
            <person name="Arlian L.G."/>
        </authorList>
    </citation>
    <scope>NUCLEOTIDE SEQUENCE [LARGE SCALE GENOMIC DNA]</scope>
    <source>
        <strain evidence="11">Arlian Lab</strain>
    </source>
</reference>
<accession>A0A132AJL2</accession>
<dbReference type="Gene3D" id="1.20.1070.10">
    <property type="entry name" value="Rhodopsin 7-helix transmembrane proteins"/>
    <property type="match status" value="2"/>
</dbReference>
<comment type="caution">
    <text evidence="11">The sequence shown here is derived from an EMBL/GenBank/DDBJ whole genome shotgun (WGS) entry which is preliminary data.</text>
</comment>
<protein>
    <submittedName>
        <fullName evidence="11">Neuropeptide Y receptor type 2-like protein</fullName>
    </submittedName>
</protein>
<evidence type="ECO:0000256" key="8">
    <source>
        <dbReference type="ARBA" id="ARBA00023224"/>
    </source>
</evidence>
<evidence type="ECO:0000256" key="3">
    <source>
        <dbReference type="ARBA" id="ARBA00022692"/>
    </source>
</evidence>
<dbReference type="GO" id="GO:0005886">
    <property type="term" value="C:plasma membrane"/>
    <property type="evidence" value="ECO:0007669"/>
    <property type="project" value="TreeGrafter"/>
</dbReference>
<dbReference type="InterPro" id="IPR017452">
    <property type="entry name" value="GPCR_Rhodpsn_7TM"/>
</dbReference>
<keyword evidence="5 9" id="KW-0297">G-protein coupled receptor</keyword>
<dbReference type="GO" id="GO:0043005">
    <property type="term" value="C:neuron projection"/>
    <property type="evidence" value="ECO:0007669"/>
    <property type="project" value="TreeGrafter"/>
</dbReference>
<dbReference type="PANTHER" id="PTHR24235:SF29">
    <property type="entry name" value="GH23382P"/>
    <property type="match status" value="1"/>
</dbReference>
<dbReference type="SUPFAM" id="SSF81321">
    <property type="entry name" value="Family A G protein-coupled receptor-like"/>
    <property type="match status" value="2"/>
</dbReference>
<dbReference type="PRINTS" id="PR01012">
    <property type="entry name" value="NRPEPTIDEYR"/>
</dbReference>
<dbReference type="EMBL" id="JXLN01016465">
    <property type="protein sequence ID" value="KPM11107.1"/>
    <property type="molecule type" value="Genomic_DNA"/>
</dbReference>
<dbReference type="SMART" id="SM01381">
    <property type="entry name" value="7TM_GPCR_Srsx"/>
    <property type="match status" value="1"/>
</dbReference>
<dbReference type="VEuPathDB" id="VectorBase:SSCA010090"/>
<organism evidence="11 12">
    <name type="scientific">Sarcoptes scabiei</name>
    <name type="common">Itch mite</name>
    <name type="synonym">Acarus scabiei</name>
    <dbReference type="NCBI Taxonomy" id="52283"/>
    <lineage>
        <taxon>Eukaryota</taxon>
        <taxon>Metazoa</taxon>
        <taxon>Ecdysozoa</taxon>
        <taxon>Arthropoda</taxon>
        <taxon>Chelicerata</taxon>
        <taxon>Arachnida</taxon>
        <taxon>Acari</taxon>
        <taxon>Acariformes</taxon>
        <taxon>Sarcoptiformes</taxon>
        <taxon>Astigmata</taxon>
        <taxon>Psoroptidia</taxon>
        <taxon>Sarcoptoidea</taxon>
        <taxon>Sarcoptidae</taxon>
        <taxon>Sarcoptinae</taxon>
        <taxon>Sarcoptes</taxon>
    </lineage>
</organism>